<evidence type="ECO:0000256" key="1">
    <source>
        <dbReference type="ARBA" id="ARBA00010884"/>
    </source>
</evidence>
<name>A0A9P6TBR3_9BASI</name>
<dbReference type="InterPro" id="IPR029058">
    <property type="entry name" value="AB_hydrolase_fold"/>
</dbReference>
<evidence type="ECO:0000313" key="3">
    <source>
        <dbReference type="EMBL" id="KAG0145944.1"/>
    </source>
</evidence>
<protein>
    <recommendedName>
        <fullName evidence="2">AB hydrolase-1 domain-containing protein</fullName>
    </recommendedName>
</protein>
<organism evidence="3 4">
    <name type="scientific">Cronartium quercuum f. sp. fusiforme G11</name>
    <dbReference type="NCBI Taxonomy" id="708437"/>
    <lineage>
        <taxon>Eukaryota</taxon>
        <taxon>Fungi</taxon>
        <taxon>Dikarya</taxon>
        <taxon>Basidiomycota</taxon>
        <taxon>Pucciniomycotina</taxon>
        <taxon>Pucciniomycetes</taxon>
        <taxon>Pucciniales</taxon>
        <taxon>Coleosporiaceae</taxon>
        <taxon>Cronartium</taxon>
    </lineage>
</organism>
<dbReference type="InterPro" id="IPR000073">
    <property type="entry name" value="AB_hydrolase_1"/>
</dbReference>
<feature type="domain" description="AB hydrolase-1" evidence="2">
    <location>
        <begin position="147"/>
        <end position="256"/>
    </location>
</feature>
<dbReference type="PANTHER" id="PTHR10794">
    <property type="entry name" value="ABHYDROLASE DOMAIN-CONTAINING PROTEIN"/>
    <property type="match status" value="1"/>
</dbReference>
<dbReference type="OrthoDB" id="5954035at2759"/>
<proteinExistence type="inferred from homology"/>
<dbReference type="PANTHER" id="PTHR10794:SF63">
    <property type="entry name" value="ALPHA_BETA HYDROLASE 1, ISOFORM A"/>
    <property type="match status" value="1"/>
</dbReference>
<gene>
    <name evidence="3" type="ORF">CROQUDRAFT_658049</name>
</gene>
<dbReference type="SUPFAM" id="SSF53474">
    <property type="entry name" value="alpha/beta-Hydrolases"/>
    <property type="match status" value="1"/>
</dbReference>
<dbReference type="GO" id="GO:0008126">
    <property type="term" value="F:acetylesterase activity"/>
    <property type="evidence" value="ECO:0007669"/>
    <property type="project" value="TreeGrafter"/>
</dbReference>
<dbReference type="Proteomes" id="UP000886653">
    <property type="component" value="Unassembled WGS sequence"/>
</dbReference>
<dbReference type="Pfam" id="PF00561">
    <property type="entry name" value="Abhydrolase_1"/>
    <property type="match status" value="1"/>
</dbReference>
<keyword evidence="4" id="KW-1185">Reference proteome</keyword>
<comment type="similarity">
    <text evidence="1">Belongs to the AB hydrolase superfamily. AB hydrolase 4 family.</text>
</comment>
<evidence type="ECO:0000313" key="4">
    <source>
        <dbReference type="Proteomes" id="UP000886653"/>
    </source>
</evidence>
<dbReference type="EMBL" id="MU167268">
    <property type="protein sequence ID" value="KAG0145944.1"/>
    <property type="molecule type" value="Genomic_DNA"/>
</dbReference>
<sequence length="507" mass="56364">MVKSIYNFISNGLPPYLRPTIIIRSLITFYTLVQARIFGSPLTLLAHSQTVLLPRKKKEDGQEQSPVHLYDLLHLHCPHLTGKEAYYTPPLLLANGHLSTIACALNNSSRANQVHYERKVIRVPDGGQIEIDFTPPGTFDDPKDSTPTLVVLHGLTGGSHEQYVREMVSSVIHQLGWRVMVTNFRGCAGSKLTSPRLYHAGATDDLRCALLFLSHLVSPDTPLHGLGFSLGANILAKYLGEEGEQSMLRTGTVLANPWDLYKGHLFMESSFVQRIYSRVLAFSLRSMVKRHLNWISSSSVDIDLLYSDPYQTLYDFDTILTRHLGGFASTENYYKSQSSARLIRDVRVPLLGMNAEDDVISCIDAVPLGAAQDNPFVILGVTGKGGHLGWFEGGILPSSRFVTKPVIEWLNTLNHHLDCSAPPHPSRPTRVDIVTVGGPMVRNSERPDEIGFQLVSQRSVEEMAGVGEQVAKETLKDVQSWEFLKLLVYDGGRAAQARQRLKEQKAE</sequence>
<dbReference type="GO" id="GO:0047372">
    <property type="term" value="F:monoacylglycerol lipase activity"/>
    <property type="evidence" value="ECO:0007669"/>
    <property type="project" value="TreeGrafter"/>
</dbReference>
<dbReference type="GO" id="GO:0051792">
    <property type="term" value="P:medium-chain fatty acid biosynthetic process"/>
    <property type="evidence" value="ECO:0007669"/>
    <property type="project" value="TreeGrafter"/>
</dbReference>
<dbReference type="InterPro" id="IPR050960">
    <property type="entry name" value="AB_hydrolase_4_sf"/>
</dbReference>
<evidence type="ECO:0000259" key="2">
    <source>
        <dbReference type="Pfam" id="PF00561"/>
    </source>
</evidence>
<dbReference type="Gene3D" id="3.40.50.1820">
    <property type="entry name" value="alpha/beta hydrolase"/>
    <property type="match status" value="1"/>
</dbReference>
<comment type="caution">
    <text evidence="3">The sequence shown here is derived from an EMBL/GenBank/DDBJ whole genome shotgun (WGS) entry which is preliminary data.</text>
</comment>
<reference evidence="3" key="1">
    <citation type="submission" date="2013-11" db="EMBL/GenBank/DDBJ databases">
        <title>Genome sequence of the fusiform rust pathogen reveals effectors for host alternation and coevolution with pine.</title>
        <authorList>
            <consortium name="DOE Joint Genome Institute"/>
            <person name="Smith K."/>
            <person name="Pendleton A."/>
            <person name="Kubisiak T."/>
            <person name="Anderson C."/>
            <person name="Salamov A."/>
            <person name="Aerts A."/>
            <person name="Riley R."/>
            <person name="Clum A."/>
            <person name="Lindquist E."/>
            <person name="Ence D."/>
            <person name="Campbell M."/>
            <person name="Kronenberg Z."/>
            <person name="Feau N."/>
            <person name="Dhillon B."/>
            <person name="Hamelin R."/>
            <person name="Burleigh J."/>
            <person name="Smith J."/>
            <person name="Yandell M."/>
            <person name="Nelson C."/>
            <person name="Grigoriev I."/>
            <person name="Davis J."/>
        </authorList>
    </citation>
    <scope>NUCLEOTIDE SEQUENCE</scope>
    <source>
        <strain evidence="3">G11</strain>
    </source>
</reference>
<dbReference type="AlphaFoldDB" id="A0A9P6TBR3"/>
<accession>A0A9P6TBR3</accession>
<dbReference type="GO" id="GO:0051793">
    <property type="term" value="P:medium-chain fatty acid catabolic process"/>
    <property type="evidence" value="ECO:0007669"/>
    <property type="project" value="TreeGrafter"/>
</dbReference>